<evidence type="ECO:0000256" key="2">
    <source>
        <dbReference type="ARBA" id="ARBA00022741"/>
    </source>
</evidence>
<reference evidence="9 10" key="1">
    <citation type="journal article" date="2016" name="Nat. Commun.">
        <title>Thousands of microbial genomes shed light on interconnected biogeochemical processes in an aquifer system.</title>
        <authorList>
            <person name="Anantharaman K."/>
            <person name="Brown C.T."/>
            <person name="Hug L.A."/>
            <person name="Sharon I."/>
            <person name="Castelle C.J."/>
            <person name="Probst A.J."/>
            <person name="Thomas B.C."/>
            <person name="Singh A."/>
            <person name="Wilkins M.J."/>
            <person name="Karaoz U."/>
            <person name="Brodie E.L."/>
            <person name="Williams K.H."/>
            <person name="Hubbard S.S."/>
            <person name="Banfield J.F."/>
        </authorList>
    </citation>
    <scope>NUCLEOTIDE SEQUENCE [LARGE SCALE GENOMIC DNA]</scope>
</reference>
<dbReference type="GO" id="GO:0005737">
    <property type="term" value="C:cytoplasm"/>
    <property type="evidence" value="ECO:0007669"/>
    <property type="project" value="UniProtKB-SubCell"/>
</dbReference>
<dbReference type="EMBL" id="MFKV01000013">
    <property type="protein sequence ID" value="OGG50529.1"/>
    <property type="molecule type" value="Genomic_DNA"/>
</dbReference>
<dbReference type="Proteomes" id="UP000178370">
    <property type="component" value="Unassembled WGS sequence"/>
</dbReference>
<dbReference type="SUPFAM" id="SSF54211">
    <property type="entry name" value="Ribosomal protein S5 domain 2-like"/>
    <property type="match status" value="1"/>
</dbReference>
<dbReference type="FunFam" id="3.40.50.300:FF:000029">
    <property type="entry name" value="Elongation factor G"/>
    <property type="match status" value="1"/>
</dbReference>
<dbReference type="Gene3D" id="2.40.30.10">
    <property type="entry name" value="Translation factors"/>
    <property type="match status" value="1"/>
</dbReference>
<evidence type="ECO:0000256" key="6">
    <source>
        <dbReference type="HAMAP-Rule" id="MF_00054"/>
    </source>
</evidence>
<dbReference type="PROSITE" id="PS51722">
    <property type="entry name" value="G_TR_2"/>
    <property type="match status" value="1"/>
</dbReference>
<keyword evidence="6" id="KW-0963">Cytoplasm</keyword>
<dbReference type="InterPro" id="IPR014721">
    <property type="entry name" value="Ribsml_uS5_D2-typ_fold_subgr"/>
</dbReference>
<evidence type="ECO:0000259" key="8">
    <source>
        <dbReference type="PROSITE" id="PS51722"/>
    </source>
</evidence>
<evidence type="ECO:0000256" key="4">
    <source>
        <dbReference type="ARBA" id="ARBA00022917"/>
    </source>
</evidence>
<dbReference type="SUPFAM" id="SSF54980">
    <property type="entry name" value="EF-G C-terminal domain-like"/>
    <property type="match status" value="2"/>
</dbReference>
<dbReference type="InterPro" id="IPR031157">
    <property type="entry name" value="G_TR_CS"/>
</dbReference>
<feature type="binding site" evidence="6">
    <location>
        <begin position="145"/>
        <end position="148"/>
    </location>
    <ligand>
        <name>GTP</name>
        <dbReference type="ChEBI" id="CHEBI:37565"/>
    </ligand>
</feature>
<dbReference type="FunFam" id="3.30.230.10:FF:000003">
    <property type="entry name" value="Elongation factor G"/>
    <property type="match status" value="1"/>
</dbReference>
<dbReference type="FunFam" id="3.30.70.240:FF:000001">
    <property type="entry name" value="Elongation factor G"/>
    <property type="match status" value="1"/>
</dbReference>
<dbReference type="CDD" id="cd01434">
    <property type="entry name" value="EFG_mtEFG1_IV"/>
    <property type="match status" value="1"/>
</dbReference>
<dbReference type="CDD" id="cd16262">
    <property type="entry name" value="EFG_III"/>
    <property type="match status" value="1"/>
</dbReference>
<dbReference type="SUPFAM" id="SSF52540">
    <property type="entry name" value="P-loop containing nucleoside triphosphate hydrolases"/>
    <property type="match status" value="1"/>
</dbReference>
<keyword evidence="2 6" id="KW-0547">Nucleotide-binding</keyword>
<dbReference type="CDD" id="cd01886">
    <property type="entry name" value="EF-G"/>
    <property type="match status" value="1"/>
</dbReference>
<dbReference type="InterPro" id="IPR009000">
    <property type="entry name" value="Transl_B-barrel_sf"/>
</dbReference>
<dbReference type="Gene3D" id="3.40.50.300">
    <property type="entry name" value="P-loop containing nucleotide triphosphate hydrolases"/>
    <property type="match status" value="1"/>
</dbReference>
<evidence type="ECO:0000313" key="9">
    <source>
        <dbReference type="EMBL" id="OGG50529.1"/>
    </source>
</evidence>
<dbReference type="InterPro" id="IPR005517">
    <property type="entry name" value="Transl_elong_EFG/EF2_IV"/>
</dbReference>
<sequence>MSRDYPLEKVRNFGIVAHVDAGKTTTSERILYYTGESHKIGEVHEGNTVTDWMEQERERGITITAAAITCFWNPTYMGTDTSAKVRFNIIDTPGHIDFTSEVKRSMRVLDGAVVVFDGVAGVEPQSETNWRYAEEANVPRVCYINKLDRTGASFEKSYASILDRLSNKAVRLQIPIGLEDKFEGVIDLLHMKAYHFEGEMGVNVVAGEIPAGMRTEADKYHAELIERIVENDDAVMSDFLDGKEIPLETLKTTLRKGVIANNIFPVLTGSSLKNKGVQLVLDAVVDYLPSPKDMPEAKGINTDTNEPETRPASDEAPFAALVFKLQVDPFVGQLSFFRVYSGTFSAGDTVYDSANNKKERVGRIVRLQADKREDVKIVYAGEIAAAVGMKEVKIGHTLCDAEHPIALESIVFPEPVVSMRIEPNTKADQEKMGIALSRLSDEDPTFRIKSDPETMETIVSGMGELHLEIIVDRMKREFGVQASTGKPQVAYRETISGSADVEYKHIKQTGGRGQYGHVKIRVKPMEPVDPDKKVKNNVEREEHFEFINNIKGGVIPQEFIQPVKKGLKEAMERGIQAGFPVVDISVELYDGSAHDVDSSEIAFKLAAINAMQEAMQKAKPVLLEPIMKLEVVVPEKFMGDVTGMINSKRGAIEAMGERGQARVITAKVPLSELFGFTTQLRSATEGRGVPNLEFSHYATVPGNVAQEVIAARK</sequence>
<dbReference type="Gene3D" id="3.30.70.870">
    <property type="entry name" value="Elongation Factor G (Translational Gtpase), domain 3"/>
    <property type="match status" value="1"/>
</dbReference>
<dbReference type="SUPFAM" id="SSF50447">
    <property type="entry name" value="Translation proteins"/>
    <property type="match status" value="1"/>
</dbReference>
<evidence type="ECO:0000256" key="7">
    <source>
        <dbReference type="NCBIfam" id="TIGR00484"/>
    </source>
</evidence>
<evidence type="ECO:0000313" key="10">
    <source>
        <dbReference type="Proteomes" id="UP000178370"/>
    </source>
</evidence>
<feature type="binding site" evidence="6">
    <location>
        <begin position="91"/>
        <end position="95"/>
    </location>
    <ligand>
        <name>GTP</name>
        <dbReference type="ChEBI" id="CHEBI:37565"/>
    </ligand>
</feature>
<dbReference type="InterPro" id="IPR047872">
    <property type="entry name" value="EFG_IV"/>
</dbReference>
<dbReference type="NCBIfam" id="TIGR00484">
    <property type="entry name" value="EF-G"/>
    <property type="match status" value="1"/>
</dbReference>
<dbReference type="InterPro" id="IPR035647">
    <property type="entry name" value="EFG_III/V"/>
</dbReference>
<keyword evidence="3 6" id="KW-0251">Elongation factor</keyword>
<dbReference type="InterPro" id="IPR005225">
    <property type="entry name" value="Small_GTP-bd"/>
</dbReference>
<dbReference type="AlphaFoldDB" id="A0A1F6CMU8"/>
<dbReference type="GO" id="GO:0003746">
    <property type="term" value="F:translation elongation factor activity"/>
    <property type="evidence" value="ECO:0007669"/>
    <property type="project" value="UniProtKB-UniRule"/>
</dbReference>
<dbReference type="PROSITE" id="PS00301">
    <property type="entry name" value="G_TR_1"/>
    <property type="match status" value="1"/>
</dbReference>
<evidence type="ECO:0000256" key="1">
    <source>
        <dbReference type="ARBA" id="ARBA00005870"/>
    </source>
</evidence>
<protein>
    <recommendedName>
        <fullName evidence="6 7">Elongation factor G</fullName>
        <shortName evidence="6">EF-G</shortName>
    </recommendedName>
</protein>
<accession>A0A1F6CMU8</accession>
<gene>
    <name evidence="6" type="primary">fusA</name>
    <name evidence="9" type="ORF">A2763_04505</name>
</gene>
<dbReference type="Pfam" id="PF14492">
    <property type="entry name" value="EFG_III"/>
    <property type="match status" value="1"/>
</dbReference>
<dbReference type="InterPro" id="IPR009022">
    <property type="entry name" value="EFG_III"/>
</dbReference>
<comment type="function">
    <text evidence="6">Catalyzes the GTP-dependent ribosomal translocation step during translation elongation. During this step, the ribosome changes from the pre-translocational (PRE) to the post-translocational (POST) state as the newly formed A-site-bound peptidyl-tRNA and P-site-bound deacylated tRNA move to the P and E sites, respectively. Catalyzes the coordinated movement of the two tRNA molecules, the mRNA and conformational changes in the ribosome.</text>
</comment>
<dbReference type="InterPro" id="IPR020568">
    <property type="entry name" value="Ribosomal_Su5_D2-typ_SF"/>
</dbReference>
<dbReference type="Pfam" id="PF22042">
    <property type="entry name" value="EF-G_D2"/>
    <property type="match status" value="1"/>
</dbReference>
<feature type="binding site" evidence="6">
    <location>
        <begin position="17"/>
        <end position="24"/>
    </location>
    <ligand>
        <name>GTP</name>
        <dbReference type="ChEBI" id="CHEBI:37565"/>
    </ligand>
</feature>
<dbReference type="CDD" id="cd03713">
    <property type="entry name" value="EFG_mtEFG_C"/>
    <property type="match status" value="1"/>
</dbReference>
<dbReference type="HAMAP" id="MF_00054_B">
    <property type="entry name" value="EF_G_EF_2_B"/>
    <property type="match status" value="1"/>
</dbReference>
<dbReference type="Pfam" id="PF00679">
    <property type="entry name" value="EFG_C"/>
    <property type="match status" value="1"/>
</dbReference>
<dbReference type="InterPro" id="IPR000640">
    <property type="entry name" value="EFG_V-like"/>
</dbReference>
<dbReference type="InterPro" id="IPR000795">
    <property type="entry name" value="T_Tr_GTP-bd_dom"/>
</dbReference>
<dbReference type="InterPro" id="IPR027417">
    <property type="entry name" value="P-loop_NTPase"/>
</dbReference>
<evidence type="ECO:0000256" key="3">
    <source>
        <dbReference type="ARBA" id="ARBA00022768"/>
    </source>
</evidence>
<dbReference type="SMART" id="SM00889">
    <property type="entry name" value="EFG_IV"/>
    <property type="match status" value="1"/>
</dbReference>
<dbReference type="Gene3D" id="3.30.70.240">
    <property type="match status" value="1"/>
</dbReference>
<keyword evidence="4 6" id="KW-0648">Protein biosynthesis</keyword>
<dbReference type="InterPro" id="IPR035649">
    <property type="entry name" value="EFG_V"/>
</dbReference>
<keyword evidence="5 6" id="KW-0342">GTP-binding</keyword>
<dbReference type="PRINTS" id="PR00315">
    <property type="entry name" value="ELONGATNFCT"/>
</dbReference>
<dbReference type="FunFam" id="3.30.70.870:FF:000001">
    <property type="entry name" value="Elongation factor G"/>
    <property type="match status" value="1"/>
</dbReference>
<dbReference type="GO" id="GO:0032790">
    <property type="term" value="P:ribosome disassembly"/>
    <property type="evidence" value="ECO:0007669"/>
    <property type="project" value="TreeGrafter"/>
</dbReference>
<dbReference type="GO" id="GO:0005525">
    <property type="term" value="F:GTP binding"/>
    <property type="evidence" value="ECO:0007669"/>
    <property type="project" value="UniProtKB-UniRule"/>
</dbReference>
<dbReference type="InterPro" id="IPR041095">
    <property type="entry name" value="EFG_II"/>
</dbReference>
<name>A0A1F6CMU8_9BACT</name>
<dbReference type="Pfam" id="PF03764">
    <property type="entry name" value="EFG_IV"/>
    <property type="match status" value="1"/>
</dbReference>
<feature type="domain" description="Tr-type G" evidence="8">
    <location>
        <begin position="8"/>
        <end position="292"/>
    </location>
</feature>
<dbReference type="NCBIfam" id="NF009381">
    <property type="entry name" value="PRK12740.1-5"/>
    <property type="match status" value="1"/>
</dbReference>
<dbReference type="Gene3D" id="3.30.230.10">
    <property type="match status" value="1"/>
</dbReference>
<dbReference type="Pfam" id="PF00009">
    <property type="entry name" value="GTP_EFTU"/>
    <property type="match status" value="1"/>
</dbReference>
<dbReference type="FunFam" id="2.40.30.10:FF:000006">
    <property type="entry name" value="Elongation factor G"/>
    <property type="match status" value="1"/>
</dbReference>
<dbReference type="CDD" id="cd04088">
    <property type="entry name" value="EFG_mtEFG_II"/>
    <property type="match status" value="1"/>
</dbReference>
<dbReference type="NCBIfam" id="TIGR00231">
    <property type="entry name" value="small_GTP"/>
    <property type="match status" value="1"/>
</dbReference>
<dbReference type="STRING" id="1798482.A2763_04505"/>
<comment type="subcellular location">
    <subcellularLocation>
        <location evidence="6">Cytoplasm</location>
    </subcellularLocation>
</comment>
<dbReference type="SMART" id="SM00838">
    <property type="entry name" value="EFG_C"/>
    <property type="match status" value="1"/>
</dbReference>
<dbReference type="InterPro" id="IPR004540">
    <property type="entry name" value="Transl_elong_EFG/EF2"/>
</dbReference>
<dbReference type="PANTHER" id="PTHR43261">
    <property type="entry name" value="TRANSLATION ELONGATION FACTOR G-RELATED"/>
    <property type="match status" value="1"/>
</dbReference>
<dbReference type="PANTHER" id="PTHR43261:SF1">
    <property type="entry name" value="RIBOSOME-RELEASING FACTOR 2, MITOCHONDRIAL"/>
    <property type="match status" value="1"/>
</dbReference>
<proteinExistence type="inferred from homology"/>
<dbReference type="GO" id="GO:0003924">
    <property type="term" value="F:GTPase activity"/>
    <property type="evidence" value="ECO:0007669"/>
    <property type="project" value="InterPro"/>
</dbReference>
<dbReference type="InterPro" id="IPR053905">
    <property type="entry name" value="EF-G-like_DII"/>
</dbReference>
<evidence type="ECO:0000256" key="5">
    <source>
        <dbReference type="ARBA" id="ARBA00023134"/>
    </source>
</evidence>
<comment type="similarity">
    <text evidence="1 6">Belongs to the TRAFAC class translation factor GTPase superfamily. Classic translation factor GTPase family. EF-G/EF-2 subfamily.</text>
</comment>
<comment type="caution">
    <text evidence="9">The sequence shown here is derived from an EMBL/GenBank/DDBJ whole genome shotgun (WGS) entry which is preliminary data.</text>
</comment>
<organism evidence="9 10">
    <name type="scientific">Candidatus Kaiserbacteria bacterium RIFCSPHIGHO2_01_FULL_54_36</name>
    <dbReference type="NCBI Taxonomy" id="1798482"/>
    <lineage>
        <taxon>Bacteria</taxon>
        <taxon>Candidatus Kaiseribacteriota</taxon>
    </lineage>
</organism>